<gene>
    <name evidence="1" type="ORF">ERS852470_01740</name>
</gene>
<dbReference type="EMBL" id="CYZV01000017">
    <property type="protein sequence ID" value="CUO21714.1"/>
    <property type="molecule type" value="Genomic_DNA"/>
</dbReference>
<reference evidence="1 2" key="1">
    <citation type="submission" date="2015-09" db="EMBL/GenBank/DDBJ databases">
        <authorList>
            <consortium name="Pathogen Informatics"/>
        </authorList>
    </citation>
    <scope>NUCLEOTIDE SEQUENCE [LARGE SCALE GENOMIC DNA]</scope>
    <source>
        <strain evidence="1 2">2789STDY5834855</strain>
    </source>
</reference>
<evidence type="ECO:0000313" key="1">
    <source>
        <dbReference type="EMBL" id="CUO21714.1"/>
    </source>
</evidence>
<protein>
    <submittedName>
        <fullName evidence="1">Uncharacterized protein</fullName>
    </submittedName>
</protein>
<proteinExistence type="predicted"/>
<dbReference type="AlphaFoldDB" id="A0A174D840"/>
<accession>A0A174D840</accession>
<sequence length="36" mass="4184">MEKEILEKVLIKAVKYYFKGLSAKEAVNKALEEIKE</sequence>
<evidence type="ECO:0000313" key="2">
    <source>
        <dbReference type="Proteomes" id="UP000095558"/>
    </source>
</evidence>
<organism evidence="1 2">
    <name type="scientific">Clostridium disporicum</name>
    <dbReference type="NCBI Taxonomy" id="84024"/>
    <lineage>
        <taxon>Bacteria</taxon>
        <taxon>Bacillati</taxon>
        <taxon>Bacillota</taxon>
        <taxon>Clostridia</taxon>
        <taxon>Eubacteriales</taxon>
        <taxon>Clostridiaceae</taxon>
        <taxon>Clostridium</taxon>
    </lineage>
</organism>
<name>A0A174D840_9CLOT</name>
<dbReference type="Proteomes" id="UP000095558">
    <property type="component" value="Unassembled WGS sequence"/>
</dbReference>